<name>A0A1H0AVM4_9ACTN</name>
<evidence type="ECO:0000313" key="2">
    <source>
        <dbReference type="Proteomes" id="UP000199063"/>
    </source>
</evidence>
<proteinExistence type="predicted"/>
<dbReference type="CDD" id="cd17074">
    <property type="entry name" value="Ubl_CysO_like"/>
    <property type="match status" value="1"/>
</dbReference>
<dbReference type="EMBL" id="FNHI01000025">
    <property type="protein sequence ID" value="SDN37520.1"/>
    <property type="molecule type" value="Genomic_DNA"/>
</dbReference>
<reference evidence="2" key="1">
    <citation type="submission" date="2016-10" db="EMBL/GenBank/DDBJ databases">
        <authorList>
            <person name="Varghese N."/>
            <person name="Submissions S."/>
        </authorList>
    </citation>
    <scope>NUCLEOTIDE SEQUENCE [LARGE SCALE GENOMIC DNA]</scope>
    <source>
        <strain evidence="2">CGMCC 4.7042</strain>
    </source>
</reference>
<keyword evidence="2" id="KW-1185">Reference proteome</keyword>
<accession>A0A1H0AVM4</accession>
<dbReference type="InterPro" id="IPR012675">
    <property type="entry name" value="Beta-grasp_dom_sf"/>
</dbReference>
<dbReference type="RefSeq" id="WP_093660483.1">
    <property type="nucleotide sequence ID" value="NZ_FNHI01000025.1"/>
</dbReference>
<dbReference type="AlphaFoldDB" id="A0A1H0AVM4"/>
<dbReference type="InterPro" id="IPR052045">
    <property type="entry name" value="Sulfur_Carrier/Prot_Modifier"/>
</dbReference>
<dbReference type="OrthoDB" id="9156098at2"/>
<dbReference type="Proteomes" id="UP000199063">
    <property type="component" value="Unassembled WGS sequence"/>
</dbReference>
<evidence type="ECO:0000313" key="1">
    <source>
        <dbReference type="EMBL" id="SDN37520.1"/>
    </source>
</evidence>
<dbReference type="STRING" id="1196353.SAMN05444921_12583"/>
<gene>
    <name evidence="1" type="ORF">SAMN05444921_12583</name>
</gene>
<dbReference type="SUPFAM" id="SSF54285">
    <property type="entry name" value="MoaD/ThiS"/>
    <property type="match status" value="1"/>
</dbReference>
<protein>
    <submittedName>
        <fullName evidence="1">Molybdopterin converting factor, small subunit</fullName>
    </submittedName>
</protein>
<sequence length="95" mass="10264">MAIEVRIPTILRTYTDGAKAVEGSGDTLAELFTDLETRHPGILARIVDEANGEQLRRFVNVYLNDEDVRFLDGISTKLSDGDSVTILPAVAGGMA</sequence>
<organism evidence="1 2">
    <name type="scientific">Streptomyces wuyuanensis</name>
    <dbReference type="NCBI Taxonomy" id="1196353"/>
    <lineage>
        <taxon>Bacteria</taxon>
        <taxon>Bacillati</taxon>
        <taxon>Actinomycetota</taxon>
        <taxon>Actinomycetes</taxon>
        <taxon>Kitasatosporales</taxon>
        <taxon>Streptomycetaceae</taxon>
        <taxon>Streptomyces</taxon>
    </lineage>
</organism>
<dbReference type="InterPro" id="IPR016155">
    <property type="entry name" value="Mopterin_synth/thiamin_S_b"/>
</dbReference>
<dbReference type="PANTHER" id="PTHR38031">
    <property type="entry name" value="SULFUR CARRIER PROTEIN SLR0821-RELATED"/>
    <property type="match status" value="1"/>
</dbReference>
<dbReference type="InterPro" id="IPR003749">
    <property type="entry name" value="ThiS/MoaD-like"/>
</dbReference>
<dbReference type="Pfam" id="PF02597">
    <property type="entry name" value="ThiS"/>
    <property type="match status" value="1"/>
</dbReference>
<dbReference type="GeneID" id="40833251"/>
<dbReference type="Gene3D" id="3.10.20.30">
    <property type="match status" value="1"/>
</dbReference>
<dbReference type="PANTHER" id="PTHR38031:SF1">
    <property type="entry name" value="SULFUR CARRIER PROTEIN CYSO"/>
    <property type="match status" value="1"/>
</dbReference>